<dbReference type="InterPro" id="IPR037294">
    <property type="entry name" value="ABC_BtuC-like"/>
</dbReference>
<sequence length="355" mass="38171">MANINSTPAAVQVSNVDREDTHRVYHRQERRRLWSFIAVLVLLTGVMLYSAMTGSLHVGVTQLLQGLWTGTDAQVNVVRDLRLPRIIIAVMAGAGLAVAGVLFQAVMKNPLADSGVIGISSGAALVSLIAVTVFPALYFWMPVFSFFGGALACLMVYGFSWRSGLHPVRLILIGVAVNAIFSGLGQSFNYRGSYAVTSLNQVTTSTLSMKKWVDVDVMLWYGGIGLILALLVASWCNYLALQEKTARNLGLNVTLVRVLISVVAVILASTATAIAGVIVFIGLLIPHIGRQLVGSDHRWLIPFSALAGGLLLLLADTLGRTVLAPQEIPASIIMAIIGGPFLIFLIRRSDRLHGR</sequence>
<evidence type="ECO:0000256" key="8">
    <source>
        <dbReference type="ARBA" id="ARBA00023004"/>
    </source>
</evidence>
<feature type="transmembrane region" description="Helical" evidence="13">
    <location>
        <begin position="33"/>
        <end position="52"/>
    </location>
</feature>
<feature type="transmembrane region" description="Helical" evidence="13">
    <location>
        <begin position="86"/>
        <end position="103"/>
    </location>
</feature>
<dbReference type="CDD" id="cd06550">
    <property type="entry name" value="TM_ABC_iron-siderophores_like"/>
    <property type="match status" value="1"/>
</dbReference>
<comment type="caution">
    <text evidence="14">The sequence shown here is derived from an EMBL/GenBank/DDBJ whole genome shotgun (WGS) entry which is preliminary data.</text>
</comment>
<dbReference type="PANTHER" id="PTHR30472">
    <property type="entry name" value="FERRIC ENTEROBACTIN TRANSPORT SYSTEM PERMEASE PROTEIN"/>
    <property type="match status" value="1"/>
</dbReference>
<name>A0ABU1J1E9_9BACL</name>
<comment type="similarity">
    <text evidence="2">Belongs to the binding-protein-dependent transport system permease family. FecCD subfamily.</text>
</comment>
<keyword evidence="7 13" id="KW-1133">Transmembrane helix</keyword>
<keyword evidence="9 13" id="KW-0472">Membrane</keyword>
<evidence type="ECO:0000256" key="11">
    <source>
        <dbReference type="ARBA" id="ARBA00031149"/>
    </source>
</evidence>
<evidence type="ECO:0000256" key="2">
    <source>
        <dbReference type="ARBA" id="ARBA00007935"/>
    </source>
</evidence>
<comment type="subcellular location">
    <subcellularLocation>
        <location evidence="1">Cell membrane</location>
        <topology evidence="1">Multi-pass membrane protein</topology>
    </subcellularLocation>
</comment>
<evidence type="ECO:0000256" key="1">
    <source>
        <dbReference type="ARBA" id="ARBA00004651"/>
    </source>
</evidence>
<feature type="transmembrane region" description="Helical" evidence="13">
    <location>
        <begin position="218"/>
        <end position="240"/>
    </location>
</feature>
<proteinExistence type="inferred from homology"/>
<evidence type="ECO:0000256" key="10">
    <source>
        <dbReference type="ARBA" id="ARBA00025320"/>
    </source>
</evidence>
<feature type="transmembrane region" description="Helical" evidence="13">
    <location>
        <begin position="139"/>
        <end position="159"/>
    </location>
</feature>
<evidence type="ECO:0000256" key="4">
    <source>
        <dbReference type="ARBA" id="ARBA00022448"/>
    </source>
</evidence>
<comment type="function">
    <text evidence="10">Part of the binding-protein-dependent transport system for heme-iron. Responsible for the translocation of the substrate across the membrane.</text>
</comment>
<feature type="transmembrane region" description="Helical" evidence="13">
    <location>
        <begin position="260"/>
        <end position="285"/>
    </location>
</feature>
<evidence type="ECO:0000256" key="13">
    <source>
        <dbReference type="SAM" id="Phobius"/>
    </source>
</evidence>
<dbReference type="InterPro" id="IPR000522">
    <property type="entry name" value="ABC_transptr_permease_BtuC"/>
</dbReference>
<reference evidence="14 15" key="1">
    <citation type="submission" date="2023-07" db="EMBL/GenBank/DDBJ databases">
        <title>Genomic Encyclopedia of Type Strains, Phase IV (KMG-IV): sequencing the most valuable type-strain genomes for metagenomic binning, comparative biology and taxonomic classification.</title>
        <authorList>
            <person name="Goeker M."/>
        </authorList>
    </citation>
    <scope>NUCLEOTIDE SEQUENCE [LARGE SCALE GENOMIC DNA]</scope>
    <source>
        <strain evidence="14 15">DSM 22170</strain>
    </source>
</reference>
<dbReference type="EMBL" id="JAVDQH010000013">
    <property type="protein sequence ID" value="MDR6245324.1"/>
    <property type="molecule type" value="Genomic_DNA"/>
</dbReference>
<keyword evidence="5" id="KW-1003">Cell membrane</keyword>
<dbReference type="SUPFAM" id="SSF81345">
    <property type="entry name" value="ABC transporter involved in vitamin B12 uptake, BtuC"/>
    <property type="match status" value="1"/>
</dbReference>
<evidence type="ECO:0000256" key="3">
    <source>
        <dbReference type="ARBA" id="ARBA00018524"/>
    </source>
</evidence>
<dbReference type="Pfam" id="PF01032">
    <property type="entry name" value="FecCD"/>
    <property type="match status" value="1"/>
</dbReference>
<keyword evidence="15" id="KW-1185">Reference proteome</keyword>
<evidence type="ECO:0000256" key="5">
    <source>
        <dbReference type="ARBA" id="ARBA00022475"/>
    </source>
</evidence>
<organism evidence="14 15">
    <name type="scientific">Paenibacillus hunanensis</name>
    <dbReference type="NCBI Taxonomy" id="539262"/>
    <lineage>
        <taxon>Bacteria</taxon>
        <taxon>Bacillati</taxon>
        <taxon>Bacillota</taxon>
        <taxon>Bacilli</taxon>
        <taxon>Bacillales</taxon>
        <taxon>Paenibacillaceae</taxon>
        <taxon>Paenibacillus</taxon>
    </lineage>
</organism>
<keyword evidence="4" id="KW-0813">Transport</keyword>
<keyword evidence="8" id="KW-0408">Iron</keyword>
<dbReference type="PANTHER" id="PTHR30472:SF21">
    <property type="entry name" value="HEME-IRON TRANSPORT SYSTEM PERMEASE PROTEIN ISDF-RELATED"/>
    <property type="match status" value="1"/>
</dbReference>
<evidence type="ECO:0000313" key="14">
    <source>
        <dbReference type="EMBL" id="MDR6245324.1"/>
    </source>
</evidence>
<evidence type="ECO:0000256" key="6">
    <source>
        <dbReference type="ARBA" id="ARBA00022692"/>
    </source>
</evidence>
<evidence type="ECO:0000313" key="15">
    <source>
        <dbReference type="Proteomes" id="UP001185028"/>
    </source>
</evidence>
<evidence type="ECO:0000256" key="9">
    <source>
        <dbReference type="ARBA" id="ARBA00023136"/>
    </source>
</evidence>
<accession>A0ABU1J1E9</accession>
<keyword evidence="6 13" id="KW-0812">Transmembrane</keyword>
<gene>
    <name evidence="14" type="ORF">JOC58_003225</name>
</gene>
<dbReference type="Gene3D" id="1.10.3470.10">
    <property type="entry name" value="ABC transporter involved in vitamin B12 uptake, BtuC"/>
    <property type="match status" value="1"/>
</dbReference>
<evidence type="ECO:0000256" key="12">
    <source>
        <dbReference type="ARBA" id="ARBA00031465"/>
    </source>
</evidence>
<feature type="transmembrane region" description="Helical" evidence="13">
    <location>
        <begin position="327"/>
        <end position="346"/>
    </location>
</feature>
<protein>
    <recommendedName>
        <fullName evidence="3">Probable heme-iron transport system permease protein IsdF</fullName>
    </recommendedName>
    <alternativeName>
        <fullName evidence="12">Iron-regulated surface determinant protein F</fullName>
    </alternativeName>
    <alternativeName>
        <fullName evidence="11">Staphylococcal iron-regulated protein G</fullName>
    </alternativeName>
</protein>
<dbReference type="Proteomes" id="UP001185028">
    <property type="component" value="Unassembled WGS sequence"/>
</dbReference>
<evidence type="ECO:0000256" key="7">
    <source>
        <dbReference type="ARBA" id="ARBA00022989"/>
    </source>
</evidence>
<feature type="transmembrane region" description="Helical" evidence="13">
    <location>
        <begin position="297"/>
        <end position="315"/>
    </location>
</feature>
<feature type="transmembrane region" description="Helical" evidence="13">
    <location>
        <begin position="115"/>
        <end position="133"/>
    </location>
</feature>